<dbReference type="Proteomes" id="UP001379949">
    <property type="component" value="Unassembled WGS sequence"/>
</dbReference>
<dbReference type="CDD" id="cd06170">
    <property type="entry name" value="LuxR_C_like"/>
    <property type="match status" value="1"/>
</dbReference>
<dbReference type="InterPro" id="IPR000792">
    <property type="entry name" value="Tscrpt_reg_LuxR_C"/>
</dbReference>
<gene>
    <name evidence="5" type="ORF">V6242_16620</name>
</gene>
<dbReference type="PANTHER" id="PTHR44688">
    <property type="entry name" value="DNA-BINDING TRANSCRIPTIONAL ACTIVATOR DEVR_DOSR"/>
    <property type="match status" value="1"/>
</dbReference>
<keyword evidence="3" id="KW-0804">Transcription</keyword>
<dbReference type="Gene3D" id="1.10.10.10">
    <property type="entry name" value="Winged helix-like DNA-binding domain superfamily/Winged helix DNA-binding domain"/>
    <property type="match status" value="1"/>
</dbReference>
<feature type="domain" description="HTH luxR-type" evidence="4">
    <location>
        <begin position="187"/>
        <end position="250"/>
    </location>
</feature>
<evidence type="ECO:0000256" key="3">
    <source>
        <dbReference type="ARBA" id="ARBA00023163"/>
    </source>
</evidence>
<dbReference type="PROSITE" id="PS50043">
    <property type="entry name" value="HTH_LUXR_2"/>
    <property type="match status" value="1"/>
</dbReference>
<evidence type="ECO:0000256" key="1">
    <source>
        <dbReference type="ARBA" id="ARBA00023015"/>
    </source>
</evidence>
<sequence>MQLDAYSSLPTLIHKIGNSDFYSQLIDSIKFINLIESCLVLEYSPNNAPISIISDEALNPDLDNEYCQSAYRLDPFYDVICHGKASGFISLHDLVRQDFERSSYYDKFYHKVGWSNEINFIVGGMNNRTIALSFTMNEVSPSHIDKDLLPFFNSVKAAIHIHESIQEGLLPPRRVQLEQPKDKQIKTTLNQFHLTPREQEITQLILDGHSSNEISSLCFVSEGTVKNHRKSIYRKLGVKSQGDLFKRFIL</sequence>
<dbReference type="PANTHER" id="PTHR44688:SF16">
    <property type="entry name" value="DNA-BINDING TRANSCRIPTIONAL ACTIVATOR DEVR_DOSR"/>
    <property type="match status" value="1"/>
</dbReference>
<dbReference type="InterPro" id="IPR036388">
    <property type="entry name" value="WH-like_DNA-bd_sf"/>
</dbReference>
<dbReference type="Pfam" id="PF00196">
    <property type="entry name" value="GerE"/>
    <property type="match status" value="1"/>
</dbReference>
<dbReference type="PRINTS" id="PR00038">
    <property type="entry name" value="HTHLUXR"/>
</dbReference>
<dbReference type="SUPFAM" id="SSF46894">
    <property type="entry name" value="C-terminal effector domain of the bipartite response regulators"/>
    <property type="match status" value="1"/>
</dbReference>
<evidence type="ECO:0000259" key="4">
    <source>
        <dbReference type="PROSITE" id="PS50043"/>
    </source>
</evidence>
<keyword evidence="6" id="KW-1185">Reference proteome</keyword>
<dbReference type="InterPro" id="IPR016032">
    <property type="entry name" value="Sig_transdc_resp-reg_C-effctor"/>
</dbReference>
<protein>
    <submittedName>
        <fullName evidence="5">Helix-turn-helix transcriptional regulator</fullName>
    </submittedName>
</protein>
<evidence type="ECO:0000313" key="5">
    <source>
        <dbReference type="EMBL" id="MEL0614779.1"/>
    </source>
</evidence>
<dbReference type="RefSeq" id="WP_341568063.1">
    <property type="nucleotide sequence ID" value="NZ_JBAKAR010000020.1"/>
</dbReference>
<name>A0ABU9G8G4_9GAMM</name>
<evidence type="ECO:0000313" key="6">
    <source>
        <dbReference type="Proteomes" id="UP001379949"/>
    </source>
</evidence>
<reference evidence="5 6" key="1">
    <citation type="submission" date="2024-02" db="EMBL/GenBank/DDBJ databases">
        <title>Bacteria isolated from the canopy kelp, Nereocystis luetkeana.</title>
        <authorList>
            <person name="Pfister C.A."/>
            <person name="Younker I.T."/>
            <person name="Light S.H."/>
        </authorList>
    </citation>
    <scope>NUCLEOTIDE SEQUENCE [LARGE SCALE GENOMIC DNA]</scope>
    <source>
        <strain evidence="5 6">TI.4.07</strain>
    </source>
</reference>
<dbReference type="PROSITE" id="PS00622">
    <property type="entry name" value="HTH_LUXR_1"/>
    <property type="match status" value="1"/>
</dbReference>
<accession>A0ABU9G8G4</accession>
<keyword evidence="1" id="KW-0805">Transcription regulation</keyword>
<keyword evidence="2" id="KW-0238">DNA-binding</keyword>
<dbReference type="EMBL" id="JBAKAR010000020">
    <property type="protein sequence ID" value="MEL0614779.1"/>
    <property type="molecule type" value="Genomic_DNA"/>
</dbReference>
<proteinExistence type="predicted"/>
<dbReference type="SMART" id="SM00421">
    <property type="entry name" value="HTH_LUXR"/>
    <property type="match status" value="1"/>
</dbReference>
<evidence type="ECO:0000256" key="2">
    <source>
        <dbReference type="ARBA" id="ARBA00023125"/>
    </source>
</evidence>
<comment type="caution">
    <text evidence="5">The sequence shown here is derived from an EMBL/GenBank/DDBJ whole genome shotgun (WGS) entry which is preliminary data.</text>
</comment>
<organism evidence="5 6">
    <name type="scientific">Marinomonas arenicola</name>
    <dbReference type="NCBI Taxonomy" id="569601"/>
    <lineage>
        <taxon>Bacteria</taxon>
        <taxon>Pseudomonadati</taxon>
        <taxon>Pseudomonadota</taxon>
        <taxon>Gammaproteobacteria</taxon>
        <taxon>Oceanospirillales</taxon>
        <taxon>Oceanospirillaceae</taxon>
        <taxon>Marinomonas</taxon>
    </lineage>
</organism>